<dbReference type="InterPro" id="IPR013087">
    <property type="entry name" value="Znf_C2H2_type"/>
</dbReference>
<dbReference type="GO" id="GO:0008270">
    <property type="term" value="F:zinc ion binding"/>
    <property type="evidence" value="ECO:0007669"/>
    <property type="project" value="UniProtKB-KW"/>
</dbReference>
<evidence type="ECO:0000313" key="9">
    <source>
        <dbReference type="Proteomes" id="UP000291343"/>
    </source>
</evidence>
<accession>A0A482X5U1</accession>
<dbReference type="GO" id="GO:0010468">
    <property type="term" value="P:regulation of gene expression"/>
    <property type="evidence" value="ECO:0007669"/>
    <property type="project" value="TreeGrafter"/>
</dbReference>
<protein>
    <recommendedName>
        <fullName evidence="7">C2H2-type domain-containing protein</fullName>
    </recommendedName>
</protein>
<feature type="domain" description="C2H2-type" evidence="7">
    <location>
        <begin position="270"/>
        <end position="298"/>
    </location>
</feature>
<evidence type="ECO:0000256" key="4">
    <source>
        <dbReference type="ARBA" id="ARBA00022833"/>
    </source>
</evidence>
<evidence type="ECO:0000256" key="3">
    <source>
        <dbReference type="ARBA" id="ARBA00022771"/>
    </source>
</evidence>
<feature type="region of interest" description="Disordered" evidence="6">
    <location>
        <begin position="623"/>
        <end position="650"/>
    </location>
</feature>
<feature type="domain" description="C2H2-type" evidence="7">
    <location>
        <begin position="209"/>
        <end position="237"/>
    </location>
</feature>
<evidence type="ECO:0000256" key="5">
    <source>
        <dbReference type="PROSITE-ProRule" id="PRU00042"/>
    </source>
</evidence>
<dbReference type="STRING" id="195883.A0A482X5U1"/>
<gene>
    <name evidence="8" type="ORF">LSTR_LSTR009446</name>
</gene>
<comment type="caution">
    <text evidence="8">The sequence shown here is derived from an EMBL/GenBank/DDBJ whole genome shotgun (WGS) entry which is preliminary data.</text>
</comment>
<dbReference type="InParanoid" id="A0A482X5U1"/>
<feature type="compositionally biased region" description="Polar residues" evidence="6">
    <location>
        <begin position="853"/>
        <end position="881"/>
    </location>
</feature>
<sequence>MENFAHTLTTMAAEDQQAANTILMNFDGNQLSVISDVVDGELVTIGNIDGVFENVVVLPNNSTPNASPEKEGGCPTNSPEKPGGPNVFPRGRRDPGTPKPPPTCDLCQKTFSQRKGYSKHMRRIHKVPPKPIEKATEAEKTCNICDKKFLTRAAANLHVLRVHNPLGLSPTYKCTECNYETFNKPLFQRHTIRKHLLKVQKQPKEAVEVACETCGKVFNSKGKLNTHVNNKHFPKRIFECDQCDYKTPTKSAWQRHMVRRHIFRKSERKFKCELCNSSYILERYLKRHMKGVHNVELASSVHKKKCPLCPFVSHKLYRDEMLSHFRDAHAIQITTEKLVFDDMESFVKWRKHVEQTTNSQYRGDYSLEARTKWHNCNRSGHYDYSKAAQLSSVYSTIKLNAFCPSAIHTKRLDNTGRVEVEYWPVHVGHDPNEEDIRKTFVNNLSGNEVPRVTRIVKKKATTTSAREDGVEVMTVEENDEGFVGFEAVEKAATATKAKFNTNYDKLVKETLNNAGATIRPVGKAFNGSTDLPLTYKCGYCSFRTTTQIACQNHVRNHANHVCGLCDFRTTDNAKLKAHHSLKHSSLLKCPHCSKTFLHRRTQEEDDDDEEGEEMVIHCGSLLNSKSADGNSDEEEYNTYEVSDSDNDDGLDIEDVTGVKQLKQTPKLLNEPIQKDGSIVHVDVPVSKISSDAILVVKGKSSTPLKIINKRDIEDNALIKVVEGSQRSADGIRILKVVSGGGDKDQSENTFEGKQLIISKDVKVVKVGNTDKEGVSKQVSNAVLGTTSQTPLKIVDVQSINRRYSFGTEDKKQDNVVISSKAQCTAQVKNVDSQSIRSSPGNVSRTENEKQDIVVSSSKANSTAQVKNVDSQSIRSSPANVSRTEDEKQDIVVISSKAQSTAQVKNVDSQSIRSAQGNESRTEDKKQDKVVISNKVQSTAQVKIVDSKSIRSAQGNVSRTEDKKQDKVVISSKAQSTAQVKNVDSKSIRSSPGNVSRTEDKKQDNVVISSKAQSTAQVKIVDSQSIRSAQGNVSRTEDEKQDNVVISSKAKSLAQVKIVDSKSIRSSPGSVSRTGDKKQDNVVISSKAQCTTQVNNVDSKSIRSSQGNVSRTEEKNQDIVVITDKVQSTSQVPVKIGNSKSIKSSPGNVTRTEDEETDVEVIPVEVTNEETVAGLEEPPPEFEENVIKFVEFCQKKAKSKEQMEYIKKMMQKVMADADL</sequence>
<dbReference type="AlphaFoldDB" id="A0A482X5U1"/>
<feature type="compositionally biased region" description="Polar residues" evidence="6">
    <location>
        <begin position="903"/>
        <end position="918"/>
    </location>
</feature>
<name>A0A482X5U1_LAOST</name>
<dbReference type="PANTHER" id="PTHR24403:SF67">
    <property type="entry name" value="FI01116P-RELATED"/>
    <property type="match status" value="1"/>
</dbReference>
<evidence type="ECO:0000313" key="8">
    <source>
        <dbReference type="EMBL" id="RZF40651.1"/>
    </source>
</evidence>
<dbReference type="InterPro" id="IPR050688">
    <property type="entry name" value="Zinc_finger/UBP_domain"/>
</dbReference>
<feature type="compositionally biased region" description="Polar residues" evidence="6">
    <location>
        <begin position="1063"/>
        <end position="1072"/>
    </location>
</feature>
<feature type="region of interest" description="Disordered" evidence="6">
    <location>
        <begin position="828"/>
        <end position="887"/>
    </location>
</feature>
<feature type="compositionally biased region" description="Basic and acidic residues" evidence="6">
    <location>
        <begin position="919"/>
        <end position="928"/>
    </location>
</feature>
<keyword evidence="4" id="KW-0862">Zinc</keyword>
<dbReference type="EMBL" id="QKKF02018021">
    <property type="protein sequence ID" value="RZF40651.1"/>
    <property type="molecule type" value="Genomic_DNA"/>
</dbReference>
<dbReference type="Proteomes" id="UP000291343">
    <property type="component" value="Unassembled WGS sequence"/>
</dbReference>
<feature type="region of interest" description="Disordered" evidence="6">
    <location>
        <begin position="1059"/>
        <end position="1078"/>
    </location>
</feature>
<dbReference type="Pfam" id="PF00096">
    <property type="entry name" value="zf-C2H2"/>
    <property type="match status" value="2"/>
</dbReference>
<keyword evidence="3 5" id="KW-0863">Zinc-finger</keyword>
<dbReference type="Gene3D" id="3.30.160.60">
    <property type="entry name" value="Classic Zinc Finger"/>
    <property type="match status" value="3"/>
</dbReference>
<evidence type="ECO:0000256" key="1">
    <source>
        <dbReference type="ARBA" id="ARBA00022723"/>
    </source>
</evidence>
<dbReference type="SUPFAM" id="SSF57667">
    <property type="entry name" value="beta-beta-alpha zinc fingers"/>
    <property type="match status" value="3"/>
</dbReference>
<keyword evidence="2" id="KW-0677">Repeat</keyword>
<feature type="compositionally biased region" description="Polar residues" evidence="6">
    <location>
        <begin position="971"/>
        <end position="981"/>
    </location>
</feature>
<dbReference type="InterPro" id="IPR036236">
    <property type="entry name" value="Znf_C2H2_sf"/>
</dbReference>
<keyword evidence="1" id="KW-0479">Metal-binding</keyword>
<feature type="region of interest" description="Disordered" evidence="6">
    <location>
        <begin position="62"/>
        <end position="104"/>
    </location>
</feature>
<feature type="region of interest" description="Disordered" evidence="6">
    <location>
        <begin position="951"/>
        <end position="1005"/>
    </location>
</feature>
<dbReference type="PROSITE" id="PS50157">
    <property type="entry name" value="ZINC_FINGER_C2H2_2"/>
    <property type="match status" value="3"/>
</dbReference>
<evidence type="ECO:0000259" key="7">
    <source>
        <dbReference type="PROSITE" id="PS50157"/>
    </source>
</evidence>
<dbReference type="OrthoDB" id="10031901at2759"/>
<evidence type="ECO:0000256" key="2">
    <source>
        <dbReference type="ARBA" id="ARBA00022737"/>
    </source>
</evidence>
<feature type="domain" description="C2H2-type" evidence="7">
    <location>
        <begin position="102"/>
        <end position="125"/>
    </location>
</feature>
<keyword evidence="9" id="KW-1185">Reference proteome</keyword>
<reference evidence="8 9" key="1">
    <citation type="journal article" date="2017" name="Gigascience">
        <title>Genome sequence of the small brown planthopper, Laodelphax striatellus.</title>
        <authorList>
            <person name="Zhu J."/>
            <person name="Jiang F."/>
            <person name="Wang X."/>
            <person name="Yang P."/>
            <person name="Bao Y."/>
            <person name="Zhao W."/>
            <person name="Wang W."/>
            <person name="Lu H."/>
            <person name="Wang Q."/>
            <person name="Cui N."/>
            <person name="Li J."/>
            <person name="Chen X."/>
            <person name="Luo L."/>
            <person name="Yu J."/>
            <person name="Kang L."/>
            <person name="Cui F."/>
        </authorList>
    </citation>
    <scope>NUCLEOTIDE SEQUENCE [LARGE SCALE GENOMIC DNA]</scope>
    <source>
        <strain evidence="8">Lst14</strain>
    </source>
</reference>
<evidence type="ECO:0000256" key="6">
    <source>
        <dbReference type="SAM" id="MobiDB-lite"/>
    </source>
</evidence>
<proteinExistence type="predicted"/>
<feature type="compositionally biased region" description="Polar residues" evidence="6">
    <location>
        <begin position="828"/>
        <end position="844"/>
    </location>
</feature>
<dbReference type="SMART" id="SM00355">
    <property type="entry name" value="ZnF_C2H2"/>
    <property type="match status" value="9"/>
</dbReference>
<dbReference type="PROSITE" id="PS00028">
    <property type="entry name" value="ZINC_FINGER_C2H2_1"/>
    <property type="match status" value="4"/>
</dbReference>
<dbReference type="PANTHER" id="PTHR24403">
    <property type="entry name" value="ZINC FINGER PROTEIN"/>
    <property type="match status" value="1"/>
</dbReference>
<organism evidence="8 9">
    <name type="scientific">Laodelphax striatellus</name>
    <name type="common">Small brown planthopper</name>
    <name type="synonym">Delphax striatella</name>
    <dbReference type="NCBI Taxonomy" id="195883"/>
    <lineage>
        <taxon>Eukaryota</taxon>
        <taxon>Metazoa</taxon>
        <taxon>Ecdysozoa</taxon>
        <taxon>Arthropoda</taxon>
        <taxon>Hexapoda</taxon>
        <taxon>Insecta</taxon>
        <taxon>Pterygota</taxon>
        <taxon>Neoptera</taxon>
        <taxon>Paraneoptera</taxon>
        <taxon>Hemiptera</taxon>
        <taxon>Auchenorrhyncha</taxon>
        <taxon>Fulgoroidea</taxon>
        <taxon>Delphacidae</taxon>
        <taxon>Criomorphinae</taxon>
        <taxon>Laodelphax</taxon>
    </lineage>
</organism>
<feature type="region of interest" description="Disordered" evidence="6">
    <location>
        <begin position="903"/>
        <end position="928"/>
    </location>
</feature>
<feature type="compositionally biased region" description="Acidic residues" evidence="6">
    <location>
        <begin position="630"/>
        <end position="650"/>
    </location>
</feature>
<dbReference type="GO" id="GO:0005634">
    <property type="term" value="C:nucleus"/>
    <property type="evidence" value="ECO:0007669"/>
    <property type="project" value="TreeGrafter"/>
</dbReference>